<proteinExistence type="predicted"/>
<dbReference type="RefSeq" id="WP_072899978.1">
    <property type="nucleotide sequence ID" value="NZ_FQXB01000001.1"/>
</dbReference>
<organism evidence="2 3">
    <name type="scientific">Cognatiyoonia sediminum</name>
    <dbReference type="NCBI Taxonomy" id="1508389"/>
    <lineage>
        <taxon>Bacteria</taxon>
        <taxon>Pseudomonadati</taxon>
        <taxon>Pseudomonadota</taxon>
        <taxon>Alphaproteobacteria</taxon>
        <taxon>Rhodobacterales</taxon>
        <taxon>Paracoccaceae</taxon>
        <taxon>Cognatiyoonia</taxon>
    </lineage>
</organism>
<dbReference type="Proteomes" id="UP000184074">
    <property type="component" value="Unassembled WGS sequence"/>
</dbReference>
<evidence type="ECO:0000256" key="1">
    <source>
        <dbReference type="SAM" id="Phobius"/>
    </source>
</evidence>
<dbReference type="Pfam" id="PF13801">
    <property type="entry name" value="Metal_resist"/>
    <property type="match status" value="1"/>
</dbReference>
<feature type="transmembrane region" description="Helical" evidence="1">
    <location>
        <begin position="12"/>
        <end position="36"/>
    </location>
</feature>
<keyword evidence="1" id="KW-0812">Transmembrane</keyword>
<name>A0A1M5NA39_9RHOB</name>
<reference evidence="2 3" key="1">
    <citation type="submission" date="2016-11" db="EMBL/GenBank/DDBJ databases">
        <authorList>
            <person name="Jaros S."/>
            <person name="Januszkiewicz K."/>
            <person name="Wedrychowicz H."/>
        </authorList>
    </citation>
    <scope>NUCLEOTIDE SEQUENCE [LARGE SCALE GENOMIC DNA]</scope>
    <source>
        <strain evidence="2 3">DSM 28715</strain>
    </source>
</reference>
<evidence type="ECO:0000313" key="3">
    <source>
        <dbReference type="Proteomes" id="UP000184074"/>
    </source>
</evidence>
<sequence length="156" mass="17158">MADSSEQKPRRLWKVIFAVSLAFNVAVIGVVAGVGFRFAGGKPPQAFEIGLGPIGMALTPEQRREIGRSLRRNPELRELGRSRSDGMIENVLEVLRAETFDPVALDQALAGARERARVLQSAARAAFVAQVESMTQDERAAFADKLERASQQRRKP</sequence>
<dbReference type="InterPro" id="IPR025961">
    <property type="entry name" value="Metal_resist"/>
</dbReference>
<dbReference type="EMBL" id="FQXB01000001">
    <property type="protein sequence ID" value="SHG86404.1"/>
    <property type="molecule type" value="Genomic_DNA"/>
</dbReference>
<dbReference type="OrthoDB" id="7876971at2"/>
<keyword evidence="1" id="KW-0472">Membrane</keyword>
<protein>
    <submittedName>
        <fullName evidence="2">Uncharacterized membrane protein</fullName>
    </submittedName>
</protein>
<keyword evidence="1" id="KW-1133">Transmembrane helix</keyword>
<gene>
    <name evidence="2" type="ORF">SAMN05444003_1274</name>
</gene>
<dbReference type="AlphaFoldDB" id="A0A1M5NA39"/>
<dbReference type="STRING" id="1508389.SAMN05444003_1274"/>
<evidence type="ECO:0000313" key="2">
    <source>
        <dbReference type="EMBL" id="SHG86404.1"/>
    </source>
</evidence>
<keyword evidence="3" id="KW-1185">Reference proteome</keyword>
<accession>A0A1M5NA39</accession>